<name>A0AAD5E2C5_UMBRA</name>
<evidence type="ECO:0000313" key="2">
    <source>
        <dbReference type="EMBL" id="KAI8576298.1"/>
    </source>
</evidence>
<dbReference type="GeneID" id="75917039"/>
<reference evidence="2" key="1">
    <citation type="submission" date="2021-06" db="EMBL/GenBank/DDBJ databases">
        <authorList>
            <consortium name="DOE Joint Genome Institute"/>
            <person name="Mondo S.J."/>
            <person name="Amses K.R."/>
            <person name="Simmons D.R."/>
            <person name="Longcore J.E."/>
            <person name="Seto K."/>
            <person name="Alves G.H."/>
            <person name="Bonds A.E."/>
            <person name="Quandt C.A."/>
            <person name="Davis W.J."/>
            <person name="Chang Y."/>
            <person name="Letcher P.M."/>
            <person name="Powell M.J."/>
            <person name="Kuo A."/>
            <person name="Labutti K."/>
            <person name="Pangilinan J."/>
            <person name="Andreopoulos W."/>
            <person name="Tritt A."/>
            <person name="Riley R."/>
            <person name="Hundley H."/>
            <person name="Johnson J."/>
            <person name="Lipzen A."/>
            <person name="Barry K."/>
            <person name="Berbee M.L."/>
            <person name="Buchler N.E."/>
            <person name="Grigoriev I.V."/>
            <person name="Spatafora J.W."/>
            <person name="Stajich J.E."/>
            <person name="James T.Y."/>
        </authorList>
    </citation>
    <scope>NUCLEOTIDE SEQUENCE</scope>
    <source>
        <strain evidence="2">AG</strain>
    </source>
</reference>
<protein>
    <submittedName>
        <fullName evidence="2">Uncharacterized protein</fullName>
    </submittedName>
</protein>
<proteinExistence type="predicted"/>
<keyword evidence="1" id="KW-0812">Transmembrane</keyword>
<evidence type="ECO:0000313" key="3">
    <source>
        <dbReference type="Proteomes" id="UP001206595"/>
    </source>
</evidence>
<gene>
    <name evidence="2" type="ORF">K450DRAFT_257599</name>
</gene>
<keyword evidence="3" id="KW-1185">Reference proteome</keyword>
<sequence>MHEPVDTSNNLNNLPEQKVDCPPIYFICAMFLYYYPPPFPPPLRKKKRNAVYIFHMFFYCSRTFYVFHSQLLP</sequence>
<dbReference type="Proteomes" id="UP001206595">
    <property type="component" value="Unassembled WGS sequence"/>
</dbReference>
<reference evidence="2" key="2">
    <citation type="journal article" date="2022" name="Proc. Natl. Acad. Sci. U.S.A.">
        <title>Diploid-dominant life cycles characterize the early evolution of Fungi.</title>
        <authorList>
            <person name="Amses K.R."/>
            <person name="Simmons D.R."/>
            <person name="Longcore J.E."/>
            <person name="Mondo S.J."/>
            <person name="Seto K."/>
            <person name="Jeronimo G.H."/>
            <person name="Bonds A.E."/>
            <person name="Quandt C.A."/>
            <person name="Davis W.J."/>
            <person name="Chang Y."/>
            <person name="Federici B.A."/>
            <person name="Kuo A."/>
            <person name="LaButti K."/>
            <person name="Pangilinan J."/>
            <person name="Andreopoulos W."/>
            <person name="Tritt A."/>
            <person name="Riley R."/>
            <person name="Hundley H."/>
            <person name="Johnson J."/>
            <person name="Lipzen A."/>
            <person name="Barry K."/>
            <person name="Lang B.F."/>
            <person name="Cuomo C.A."/>
            <person name="Buchler N.E."/>
            <person name="Grigoriev I.V."/>
            <person name="Spatafora J.W."/>
            <person name="Stajich J.E."/>
            <person name="James T.Y."/>
        </authorList>
    </citation>
    <scope>NUCLEOTIDE SEQUENCE</scope>
    <source>
        <strain evidence="2">AG</strain>
    </source>
</reference>
<dbReference type="RefSeq" id="XP_051441302.1">
    <property type="nucleotide sequence ID" value="XM_051591696.1"/>
</dbReference>
<comment type="caution">
    <text evidence="2">The sequence shown here is derived from an EMBL/GenBank/DDBJ whole genome shotgun (WGS) entry which is preliminary data.</text>
</comment>
<keyword evidence="1" id="KW-0472">Membrane</keyword>
<dbReference type="EMBL" id="MU620958">
    <property type="protein sequence ID" value="KAI8576298.1"/>
    <property type="molecule type" value="Genomic_DNA"/>
</dbReference>
<dbReference type="AlphaFoldDB" id="A0AAD5E2C5"/>
<keyword evidence="1" id="KW-1133">Transmembrane helix</keyword>
<evidence type="ECO:0000256" key="1">
    <source>
        <dbReference type="SAM" id="Phobius"/>
    </source>
</evidence>
<organism evidence="2 3">
    <name type="scientific">Umbelopsis ramanniana AG</name>
    <dbReference type="NCBI Taxonomy" id="1314678"/>
    <lineage>
        <taxon>Eukaryota</taxon>
        <taxon>Fungi</taxon>
        <taxon>Fungi incertae sedis</taxon>
        <taxon>Mucoromycota</taxon>
        <taxon>Mucoromycotina</taxon>
        <taxon>Umbelopsidomycetes</taxon>
        <taxon>Umbelopsidales</taxon>
        <taxon>Umbelopsidaceae</taxon>
        <taxon>Umbelopsis</taxon>
    </lineage>
</organism>
<feature type="transmembrane region" description="Helical" evidence="1">
    <location>
        <begin position="50"/>
        <end position="67"/>
    </location>
</feature>
<accession>A0AAD5E2C5</accession>